<dbReference type="KEGG" id="mmaa:FR932_04050"/>
<gene>
    <name evidence="2" type="ORF">FR932_04050</name>
</gene>
<evidence type="ECO:0000313" key="3">
    <source>
        <dbReference type="Proteomes" id="UP000327424"/>
    </source>
</evidence>
<dbReference type="EMBL" id="CP044399">
    <property type="protein sequence ID" value="QFI40194.1"/>
    <property type="molecule type" value="Genomic_DNA"/>
</dbReference>
<name>A0A5J6WRY3_MORMI</name>
<keyword evidence="3" id="KW-1185">Reference proteome</keyword>
<accession>A0A5J6WRY3</accession>
<dbReference type="Pfam" id="PF13700">
    <property type="entry name" value="DUF4158"/>
    <property type="match status" value="1"/>
</dbReference>
<sequence>MFESLLSQYGRFCGEPNEVQFTRYFHLDEADMTFILKRRGNKNRLGFALLLT</sequence>
<dbReference type="AlphaFoldDB" id="A0A5J6WRY3"/>
<evidence type="ECO:0000259" key="1">
    <source>
        <dbReference type="Pfam" id="PF13700"/>
    </source>
</evidence>
<reference evidence="2 3" key="1">
    <citation type="submission" date="2019-09" db="EMBL/GenBank/DDBJ databases">
        <title>Hybrid Assembly of the complete Genome of the Deep-Sea Bacterium Moritella marina from long Nanopore and Illumina reads.</title>
        <authorList>
            <person name="Magin S."/>
            <person name="Georgoulis A."/>
            <person name="Papadimitriou K."/>
            <person name="Iliakis G."/>
            <person name="Vorgias C.E."/>
        </authorList>
    </citation>
    <scope>NUCLEOTIDE SEQUENCE [LARGE SCALE GENOMIC DNA]</scope>
    <source>
        <strain evidence="2 3">MP-1</strain>
    </source>
</reference>
<dbReference type="InterPro" id="IPR025296">
    <property type="entry name" value="DUF4158"/>
</dbReference>
<evidence type="ECO:0000313" key="2">
    <source>
        <dbReference type="EMBL" id="QFI40194.1"/>
    </source>
</evidence>
<feature type="domain" description="DUF4158" evidence="1">
    <location>
        <begin position="7"/>
        <end position="51"/>
    </location>
</feature>
<dbReference type="Proteomes" id="UP000327424">
    <property type="component" value="Chromosome"/>
</dbReference>
<protein>
    <submittedName>
        <fullName evidence="2">DUF4158 domain-containing protein</fullName>
    </submittedName>
</protein>
<proteinExistence type="predicted"/>
<organism evidence="2 3">
    <name type="scientific">Moritella marina ATCC 15381</name>
    <dbReference type="NCBI Taxonomy" id="1202962"/>
    <lineage>
        <taxon>Bacteria</taxon>
        <taxon>Pseudomonadati</taxon>
        <taxon>Pseudomonadota</taxon>
        <taxon>Gammaproteobacteria</taxon>
        <taxon>Alteromonadales</taxon>
        <taxon>Moritellaceae</taxon>
        <taxon>Moritella</taxon>
    </lineage>
</organism>